<dbReference type="EMBL" id="CP090958">
    <property type="protein sequence ID" value="WGW12912.1"/>
    <property type="molecule type" value="Genomic_DNA"/>
</dbReference>
<dbReference type="Proteomes" id="UP001209083">
    <property type="component" value="Chromosome"/>
</dbReference>
<keyword evidence="3" id="KW-1185">Reference proteome</keyword>
<evidence type="ECO:0000256" key="1">
    <source>
        <dbReference type="SAM" id="MobiDB-lite"/>
    </source>
</evidence>
<protein>
    <submittedName>
        <fullName evidence="2">Pentapeptide repeat-containing protein</fullName>
    </submittedName>
</protein>
<gene>
    <name evidence="2" type="ORF">LWF01_03830</name>
</gene>
<dbReference type="RefSeq" id="WP_349639720.1">
    <property type="nucleotide sequence ID" value="NZ_CP090958.1"/>
</dbReference>
<accession>A0ABY8QVC4</accession>
<name>A0ABY8QVC4_9MICO</name>
<reference evidence="2 3" key="1">
    <citation type="submission" date="2023-05" db="EMBL/GenBank/DDBJ databases">
        <title>Lithophilousrod everest ZFBP1038 complete genpme.</title>
        <authorList>
            <person name="Tian M."/>
        </authorList>
    </citation>
    <scope>NUCLEOTIDE SEQUENCE [LARGE SCALE GENOMIC DNA]</scope>
    <source>
        <strain evidence="2 3">ZFBP1038</strain>
    </source>
</reference>
<evidence type="ECO:0000313" key="2">
    <source>
        <dbReference type="EMBL" id="WGW12912.1"/>
    </source>
</evidence>
<sequence>MSRPSQAARPPAKPTLSLGQLRPAGPDFRLFDGEVYEGCHFEGHRFDSQDASDSEFIDCLFEDCSLNAASLRNGRFRDSRLTRVSAAELDCANSHWRNIEFSDVRLGAWEWHGARMDRVAVSGGKIDFINLRGAVIGDLTLSDCVIGELDLSGATARRLSLAGCRVERLVVDKATLSGVDLRGAEISVIQGIDSLRGTLISRDQLYDLAPALAAHLGVSVL</sequence>
<dbReference type="InterPro" id="IPR001646">
    <property type="entry name" value="5peptide_repeat"/>
</dbReference>
<dbReference type="Pfam" id="PF13599">
    <property type="entry name" value="Pentapeptide_4"/>
    <property type="match status" value="1"/>
</dbReference>
<organism evidence="2 3">
    <name type="scientific">Saxibacter everestensis</name>
    <dbReference type="NCBI Taxonomy" id="2909229"/>
    <lineage>
        <taxon>Bacteria</taxon>
        <taxon>Bacillati</taxon>
        <taxon>Actinomycetota</taxon>
        <taxon>Actinomycetes</taxon>
        <taxon>Micrococcales</taxon>
        <taxon>Brevibacteriaceae</taxon>
        <taxon>Saxibacter</taxon>
    </lineage>
</organism>
<feature type="region of interest" description="Disordered" evidence="1">
    <location>
        <begin position="1"/>
        <end position="21"/>
    </location>
</feature>
<proteinExistence type="predicted"/>
<dbReference type="SUPFAM" id="SSF141571">
    <property type="entry name" value="Pentapeptide repeat-like"/>
    <property type="match status" value="1"/>
</dbReference>
<evidence type="ECO:0000313" key="3">
    <source>
        <dbReference type="Proteomes" id="UP001209083"/>
    </source>
</evidence>
<dbReference type="Gene3D" id="2.160.20.80">
    <property type="entry name" value="E3 ubiquitin-protein ligase SopA"/>
    <property type="match status" value="1"/>
</dbReference>